<evidence type="ECO:0000256" key="4">
    <source>
        <dbReference type="ARBA" id="ARBA00035194"/>
    </source>
</evidence>
<dbReference type="InterPro" id="IPR009027">
    <property type="entry name" value="Ribosomal_bL9/RNase_H1_N"/>
</dbReference>
<reference evidence="7" key="1">
    <citation type="submission" date="2016-01" db="EMBL/GenBank/DDBJ databases">
        <title>Reference transcriptome for the parasite Schistocephalus solidus: insights into the molecular evolution of parasitism.</title>
        <authorList>
            <person name="Hebert F.O."/>
            <person name="Grambauer S."/>
            <person name="Barber I."/>
            <person name="Landry C.R."/>
            <person name="Aubin-Horth N."/>
        </authorList>
    </citation>
    <scope>NUCLEOTIDE SEQUENCE</scope>
</reference>
<organism evidence="7">
    <name type="scientific">Schistocephalus solidus</name>
    <name type="common">Tapeworm</name>
    <dbReference type="NCBI Taxonomy" id="70667"/>
    <lineage>
        <taxon>Eukaryota</taxon>
        <taxon>Metazoa</taxon>
        <taxon>Spiralia</taxon>
        <taxon>Lophotrochozoa</taxon>
        <taxon>Platyhelminthes</taxon>
        <taxon>Cestoda</taxon>
        <taxon>Eucestoda</taxon>
        <taxon>Diphyllobothriidea</taxon>
        <taxon>Diphyllobothriidae</taxon>
        <taxon>Schistocephalus</taxon>
    </lineage>
</organism>
<dbReference type="EMBL" id="GEEE01008469">
    <property type="protein sequence ID" value="JAP54756.1"/>
    <property type="molecule type" value="Transcribed_RNA"/>
</dbReference>
<protein>
    <recommendedName>
        <fullName evidence="4">Large ribosomal subunit protein bL9m</fullName>
    </recommendedName>
    <alternativeName>
        <fullName evidence="5">39S ribosomal protein L9, mitochondrial</fullName>
    </alternativeName>
</protein>
<dbReference type="GO" id="GO:0003735">
    <property type="term" value="F:structural constituent of ribosome"/>
    <property type="evidence" value="ECO:0007669"/>
    <property type="project" value="InterPro"/>
</dbReference>
<dbReference type="InterPro" id="IPR000244">
    <property type="entry name" value="Ribosomal_bL9"/>
</dbReference>
<feature type="non-terminal residue" evidence="7">
    <location>
        <position position="1"/>
    </location>
</feature>
<sequence>YMKKLVQGPKFQRKDESSSRGPYRKMLAYAFSLFLRRQSFLYNVQARALTFLKRKYPIRNPHYLALRGGPTQLSVEEQIYEEVGPDDERPILDVLLSADVPGLGERGNLVKVHRNRFWNHLYLLRLAELPTDERITQLNAEEHEGKSVLCGHAYEVQQRLLNMTLYIPMNPNAQWVLTPNHVKVAFRRLGIMLDEKNITLPEAPVTPETLGMFHVHVNIDDLAMVPVESRIFLYQRLDAKTCTRPPANVFRKIRLIDWVTDFRDDELRLLPGQSTRPYR</sequence>
<keyword evidence="2 7" id="KW-0689">Ribosomal protein</keyword>
<dbReference type="GO" id="GO:1990904">
    <property type="term" value="C:ribonucleoprotein complex"/>
    <property type="evidence" value="ECO:0007669"/>
    <property type="project" value="UniProtKB-KW"/>
</dbReference>
<dbReference type="Gene3D" id="3.40.5.10">
    <property type="entry name" value="Ribosomal protein L9, N-terminal domain"/>
    <property type="match status" value="1"/>
</dbReference>
<dbReference type="AlphaFoldDB" id="A0A0X3Q5R3"/>
<dbReference type="PANTHER" id="PTHR21368">
    <property type="entry name" value="50S RIBOSOMAL PROTEIN L9"/>
    <property type="match status" value="1"/>
</dbReference>
<evidence type="ECO:0000313" key="7">
    <source>
        <dbReference type="EMBL" id="JAP54756.1"/>
    </source>
</evidence>
<dbReference type="GO" id="GO:0005840">
    <property type="term" value="C:ribosome"/>
    <property type="evidence" value="ECO:0007669"/>
    <property type="project" value="UniProtKB-KW"/>
</dbReference>
<gene>
    <name evidence="7" type="primary">RM09</name>
    <name evidence="7" type="ORF">TR99353</name>
</gene>
<accession>A0A0X3Q5R3</accession>
<dbReference type="InterPro" id="IPR020070">
    <property type="entry name" value="Ribosomal_bL9_N"/>
</dbReference>
<evidence type="ECO:0000256" key="5">
    <source>
        <dbReference type="ARBA" id="ARBA00035381"/>
    </source>
</evidence>
<evidence type="ECO:0000256" key="3">
    <source>
        <dbReference type="ARBA" id="ARBA00023274"/>
    </source>
</evidence>
<evidence type="ECO:0000256" key="1">
    <source>
        <dbReference type="ARBA" id="ARBA00010605"/>
    </source>
</evidence>
<dbReference type="GO" id="GO:0006412">
    <property type="term" value="P:translation"/>
    <property type="evidence" value="ECO:0007669"/>
    <property type="project" value="InterPro"/>
</dbReference>
<keyword evidence="3" id="KW-0687">Ribonucleoprotein</keyword>
<dbReference type="SUPFAM" id="SSF55658">
    <property type="entry name" value="L9 N-domain-like"/>
    <property type="match status" value="1"/>
</dbReference>
<evidence type="ECO:0000256" key="2">
    <source>
        <dbReference type="ARBA" id="ARBA00022980"/>
    </source>
</evidence>
<proteinExistence type="inferred from homology"/>
<dbReference type="InterPro" id="IPR036935">
    <property type="entry name" value="Ribosomal_bL9_N_sf"/>
</dbReference>
<name>A0A0X3Q5R3_SCHSO</name>
<evidence type="ECO:0000259" key="6">
    <source>
        <dbReference type="Pfam" id="PF01281"/>
    </source>
</evidence>
<feature type="domain" description="Ribosomal protein L9" evidence="6">
    <location>
        <begin position="93"/>
        <end position="138"/>
    </location>
</feature>
<comment type="similarity">
    <text evidence="1">Belongs to the bacterial ribosomal protein bL9 family.</text>
</comment>
<dbReference type="Pfam" id="PF01281">
    <property type="entry name" value="Ribosomal_L9_N"/>
    <property type="match status" value="1"/>
</dbReference>